<accession>A0AA97IVC7</accession>
<reference evidence="8" key="1">
    <citation type="submission" date="2025-08" db="UniProtKB">
        <authorList>
            <consortium name="RefSeq"/>
        </authorList>
    </citation>
    <scope>IDENTIFICATION</scope>
    <source>
        <tissue evidence="8">Blood</tissue>
    </source>
</reference>
<dbReference type="Pfam" id="PF02023">
    <property type="entry name" value="SCAN"/>
    <property type="match status" value="1"/>
</dbReference>
<keyword evidence="1" id="KW-0805">Transcription regulation</keyword>
<evidence type="ECO:0000256" key="4">
    <source>
        <dbReference type="SAM" id="MobiDB-lite"/>
    </source>
</evidence>
<evidence type="ECO:0000313" key="7">
    <source>
        <dbReference type="Proteomes" id="UP001190640"/>
    </source>
</evidence>
<dbReference type="SUPFAM" id="SSF109640">
    <property type="entry name" value="KRAB domain (Kruppel-associated box)"/>
    <property type="match status" value="1"/>
</dbReference>
<proteinExistence type="predicted"/>
<dbReference type="SMART" id="SM00349">
    <property type="entry name" value="KRAB"/>
    <property type="match status" value="1"/>
</dbReference>
<dbReference type="RefSeq" id="XP_054826268.1">
    <property type="nucleotide sequence ID" value="XM_054970293.1"/>
</dbReference>
<keyword evidence="7" id="KW-1185">Reference proteome</keyword>
<dbReference type="InterPro" id="IPR036051">
    <property type="entry name" value="KRAB_dom_sf"/>
</dbReference>
<dbReference type="CDD" id="cd07765">
    <property type="entry name" value="KRAB_A-box"/>
    <property type="match status" value="1"/>
</dbReference>
<name>A0AA97IVC7_EUBMA</name>
<protein>
    <submittedName>
        <fullName evidence="8">Neurotrophin receptor-interacting factor 2-like</fullName>
    </submittedName>
</protein>
<organism evidence="7 8">
    <name type="scientific">Eublepharis macularius</name>
    <name type="common">Leopard gecko</name>
    <name type="synonym">Cyrtodactylus macularius</name>
    <dbReference type="NCBI Taxonomy" id="481883"/>
    <lineage>
        <taxon>Eukaryota</taxon>
        <taxon>Metazoa</taxon>
        <taxon>Chordata</taxon>
        <taxon>Craniata</taxon>
        <taxon>Vertebrata</taxon>
        <taxon>Euteleostomi</taxon>
        <taxon>Lepidosauria</taxon>
        <taxon>Squamata</taxon>
        <taxon>Bifurcata</taxon>
        <taxon>Gekkota</taxon>
        <taxon>Eublepharidae</taxon>
        <taxon>Eublepharinae</taxon>
        <taxon>Eublepharis</taxon>
    </lineage>
</organism>
<evidence type="ECO:0000259" key="6">
    <source>
        <dbReference type="PROSITE" id="PS50805"/>
    </source>
</evidence>
<dbReference type="InterPro" id="IPR038269">
    <property type="entry name" value="SCAN_sf"/>
</dbReference>
<dbReference type="Gene3D" id="1.10.4020.10">
    <property type="entry name" value="DNA breaking-rejoining enzymes"/>
    <property type="match status" value="1"/>
</dbReference>
<dbReference type="PANTHER" id="PTHR45935">
    <property type="entry name" value="PROTEIN ZBED8-RELATED"/>
    <property type="match status" value="1"/>
</dbReference>
<gene>
    <name evidence="8" type="primary">LOC129323702</name>
</gene>
<sequence length="239" mass="27506">MRGELDSPTPEERKGPVATEAGSRRELWEGTLQKSLGEDFPPSDVQRQQFWHLRYQEAEGPRKVCSELHHLCLQWLKPERHSKKEILDQVIPEQFLAILPPEMESWVRECRPETSSQAVALAEGFLLSHAGDKNRGQEFSFVGPPLLFQVQERINFCHGATFLDETVNPTIYSLPYVCSRETSTSIWPEQGPVTFEEVSVHFTEEEWVLLDVEKRSLHKEVMEENFQNVAFLAWSGVNV</sequence>
<keyword evidence="3" id="KW-0539">Nucleus</keyword>
<keyword evidence="2" id="KW-0804">Transcription</keyword>
<dbReference type="PANTHER" id="PTHR45935:SF15">
    <property type="entry name" value="SCAN BOX DOMAIN-CONTAINING PROTEIN"/>
    <property type="match status" value="1"/>
</dbReference>
<feature type="compositionally biased region" description="Basic and acidic residues" evidence="4">
    <location>
        <begin position="1"/>
        <end position="15"/>
    </location>
</feature>
<dbReference type="GO" id="GO:0006355">
    <property type="term" value="P:regulation of DNA-templated transcription"/>
    <property type="evidence" value="ECO:0007669"/>
    <property type="project" value="InterPro"/>
</dbReference>
<feature type="region of interest" description="Disordered" evidence="4">
    <location>
        <begin position="1"/>
        <end position="43"/>
    </location>
</feature>
<dbReference type="Proteomes" id="UP001190640">
    <property type="component" value="Chromosome 2"/>
</dbReference>
<evidence type="ECO:0000259" key="5">
    <source>
        <dbReference type="PROSITE" id="PS50804"/>
    </source>
</evidence>
<dbReference type="InterPro" id="IPR003309">
    <property type="entry name" value="SCAN_dom"/>
</dbReference>
<evidence type="ECO:0000256" key="2">
    <source>
        <dbReference type="ARBA" id="ARBA00023163"/>
    </source>
</evidence>
<evidence type="ECO:0000313" key="8">
    <source>
        <dbReference type="RefSeq" id="XP_054826268.1"/>
    </source>
</evidence>
<dbReference type="AlphaFoldDB" id="A0AA97IVC7"/>
<evidence type="ECO:0000256" key="1">
    <source>
        <dbReference type="ARBA" id="ARBA00023015"/>
    </source>
</evidence>
<dbReference type="Gene3D" id="6.10.140.140">
    <property type="match status" value="1"/>
</dbReference>
<dbReference type="PROSITE" id="PS50805">
    <property type="entry name" value="KRAB"/>
    <property type="match status" value="1"/>
</dbReference>
<feature type="domain" description="SCAN box" evidence="5">
    <location>
        <begin position="47"/>
        <end position="125"/>
    </location>
</feature>
<dbReference type="CDD" id="cd07936">
    <property type="entry name" value="SCAN"/>
    <property type="match status" value="1"/>
</dbReference>
<dbReference type="SUPFAM" id="SSF47353">
    <property type="entry name" value="Retrovirus capsid dimerization domain-like"/>
    <property type="match status" value="1"/>
</dbReference>
<dbReference type="GeneID" id="129323702"/>
<dbReference type="Pfam" id="PF01352">
    <property type="entry name" value="KRAB"/>
    <property type="match status" value="1"/>
</dbReference>
<dbReference type="InterPro" id="IPR050916">
    <property type="entry name" value="SCAN-C2H2_zinc_finger"/>
</dbReference>
<evidence type="ECO:0000256" key="3">
    <source>
        <dbReference type="ARBA" id="ARBA00023242"/>
    </source>
</evidence>
<feature type="domain" description="KRAB" evidence="6">
    <location>
        <begin position="193"/>
        <end position="239"/>
    </location>
</feature>
<dbReference type="FunFam" id="1.10.4020.10:FF:000005">
    <property type="entry name" value="Uncharacterized protein"/>
    <property type="match status" value="1"/>
</dbReference>
<dbReference type="SMART" id="SM00431">
    <property type="entry name" value="SCAN"/>
    <property type="match status" value="1"/>
</dbReference>
<dbReference type="KEGG" id="emc:129323702"/>
<dbReference type="PROSITE" id="PS50804">
    <property type="entry name" value="SCAN_BOX"/>
    <property type="match status" value="1"/>
</dbReference>
<dbReference type="InterPro" id="IPR001909">
    <property type="entry name" value="KRAB"/>
</dbReference>